<feature type="domain" description="RING-type" evidence="8">
    <location>
        <begin position="19"/>
        <end position="59"/>
    </location>
</feature>
<organism evidence="9 10">
    <name type="scientific">Branchiostoma belcheri</name>
    <name type="common">Amphioxus</name>
    <dbReference type="NCBI Taxonomy" id="7741"/>
    <lineage>
        <taxon>Eukaryota</taxon>
        <taxon>Metazoa</taxon>
        <taxon>Chordata</taxon>
        <taxon>Cephalochordata</taxon>
        <taxon>Leptocardii</taxon>
        <taxon>Amphioxiformes</taxon>
        <taxon>Branchiostomatidae</taxon>
        <taxon>Branchiostoma</taxon>
    </lineage>
</organism>
<dbReference type="SMART" id="SM00175">
    <property type="entry name" value="RAB"/>
    <property type="match status" value="1"/>
</dbReference>
<dbReference type="InterPro" id="IPR013083">
    <property type="entry name" value="Znf_RING/FYVE/PHD"/>
</dbReference>
<dbReference type="Gene3D" id="3.30.40.10">
    <property type="entry name" value="Zinc/RING finger domain, C3HC4 (zinc finger)"/>
    <property type="match status" value="1"/>
</dbReference>
<dbReference type="GO" id="GO:0008270">
    <property type="term" value="F:zinc ion binding"/>
    <property type="evidence" value="ECO:0007669"/>
    <property type="project" value="UniProtKB-KW"/>
</dbReference>
<accession>A0A6P4YU42</accession>
<dbReference type="GO" id="GO:0008333">
    <property type="term" value="P:endosome to lysosome transport"/>
    <property type="evidence" value="ECO:0007669"/>
    <property type="project" value="TreeGrafter"/>
</dbReference>
<evidence type="ECO:0000259" key="8">
    <source>
        <dbReference type="PROSITE" id="PS50089"/>
    </source>
</evidence>
<dbReference type="PRINTS" id="PR00449">
    <property type="entry name" value="RASTRNSFRMNG"/>
</dbReference>
<proteinExistence type="inferred from homology"/>
<dbReference type="NCBIfam" id="TIGR00231">
    <property type="entry name" value="small_GTP"/>
    <property type="match status" value="1"/>
</dbReference>
<name>A0A6P4YU42_BRABE</name>
<dbReference type="GO" id="GO:0005770">
    <property type="term" value="C:late endosome"/>
    <property type="evidence" value="ECO:0007669"/>
    <property type="project" value="TreeGrafter"/>
</dbReference>
<dbReference type="GO" id="GO:0005764">
    <property type="term" value="C:lysosome"/>
    <property type="evidence" value="ECO:0007669"/>
    <property type="project" value="TreeGrafter"/>
</dbReference>
<evidence type="ECO:0000256" key="3">
    <source>
        <dbReference type="ARBA" id="ARBA00022741"/>
    </source>
</evidence>
<evidence type="ECO:0000256" key="2">
    <source>
        <dbReference type="ARBA" id="ARBA00022723"/>
    </source>
</evidence>
<dbReference type="InterPro" id="IPR027417">
    <property type="entry name" value="P-loop_NTPase"/>
</dbReference>
<dbReference type="SMART" id="SM00173">
    <property type="entry name" value="RAS"/>
    <property type="match status" value="1"/>
</dbReference>
<evidence type="ECO:0000256" key="5">
    <source>
        <dbReference type="ARBA" id="ARBA00022833"/>
    </source>
</evidence>
<dbReference type="OrthoDB" id="9992494at2759"/>
<dbReference type="GO" id="GO:0005525">
    <property type="term" value="F:GTP binding"/>
    <property type="evidence" value="ECO:0007669"/>
    <property type="project" value="UniProtKB-KW"/>
</dbReference>
<dbReference type="InterPro" id="IPR025662">
    <property type="entry name" value="Sigma_54_int_dom_ATP-bd_1"/>
</dbReference>
<dbReference type="Pfam" id="PF00097">
    <property type="entry name" value="zf-C3HC4"/>
    <property type="match status" value="1"/>
</dbReference>
<dbReference type="SUPFAM" id="SSF57850">
    <property type="entry name" value="RING/U-box"/>
    <property type="match status" value="1"/>
</dbReference>
<keyword evidence="3" id="KW-0547">Nucleotide-binding</keyword>
<dbReference type="GO" id="GO:0045335">
    <property type="term" value="C:phagocytic vesicle"/>
    <property type="evidence" value="ECO:0007669"/>
    <property type="project" value="TreeGrafter"/>
</dbReference>
<keyword evidence="2" id="KW-0479">Metal-binding</keyword>
<evidence type="ECO:0000256" key="6">
    <source>
        <dbReference type="ARBA" id="ARBA00023134"/>
    </source>
</evidence>
<dbReference type="RefSeq" id="XP_019625284.1">
    <property type="nucleotide sequence ID" value="XM_019769725.1"/>
</dbReference>
<dbReference type="PROSITE" id="PS00675">
    <property type="entry name" value="SIGMA54_INTERACT_1"/>
    <property type="match status" value="1"/>
</dbReference>
<protein>
    <submittedName>
        <fullName evidence="10">Uncharacterized protein LOC109470692</fullName>
    </submittedName>
</protein>
<sequence length="465" mass="51634">MESSTKDQSDNLRGVIDTCGICCEKLCLYKTLSCQHRFCVICLEKYVKARDEIVCPVCSETIPLPDGGVEGLPSYYFIDLDKDSCGKDQKKRFAASKLKWDESCFSCDHLSGGDVKGSPTEDNNALERRRLELHRMLLDFSASSRRGRGRVCVACQKLMDGFRTGKQAIVGGVKDRVVRARKAIQSTKIPKVLTWHSPTLREENVPERIKILLLGDSGSGKSYLLNKYVDRSDDDPGPTLGLDFRTKDLTVDGRQVKLQLWDTSGHARFRSLISRYFRQADAVVLVYDTSHPGSFQSIQTWREIFLKHAPANQSEGSVDIIHIKEAHSVENSSFKLLASLQMSAQESSKTVKSFVDNIMMNVKGAAERAGQGLRSLARKGETSEDSDVETSGYVSDAENAAGVTFMVLGNNRSTDDSKDSYSDAEAWCRSNKIRYHVTSSQNATELDMAFLGLVNDVIAGREHAP</sequence>
<comment type="similarity">
    <text evidence="1">Belongs to the small GTPase superfamily. Rab family.</text>
</comment>
<reference evidence="10" key="1">
    <citation type="submission" date="2025-08" db="UniProtKB">
        <authorList>
            <consortium name="RefSeq"/>
        </authorList>
    </citation>
    <scope>IDENTIFICATION</scope>
    <source>
        <tissue evidence="10">Gonad</tissue>
    </source>
</reference>
<dbReference type="InterPro" id="IPR018957">
    <property type="entry name" value="Znf_C3HC4_RING-type"/>
</dbReference>
<dbReference type="Pfam" id="PF00071">
    <property type="entry name" value="Ras"/>
    <property type="match status" value="1"/>
</dbReference>
<evidence type="ECO:0000313" key="10">
    <source>
        <dbReference type="RefSeq" id="XP_019625284.1"/>
    </source>
</evidence>
<evidence type="ECO:0000313" key="9">
    <source>
        <dbReference type="Proteomes" id="UP000515135"/>
    </source>
</evidence>
<dbReference type="InterPro" id="IPR017907">
    <property type="entry name" value="Znf_RING_CS"/>
</dbReference>
<dbReference type="PANTHER" id="PTHR47981">
    <property type="entry name" value="RAB FAMILY"/>
    <property type="match status" value="1"/>
</dbReference>
<dbReference type="SMART" id="SM00174">
    <property type="entry name" value="RHO"/>
    <property type="match status" value="1"/>
</dbReference>
<dbReference type="FunFam" id="3.40.50.300:FF:001447">
    <property type="entry name" value="Ras-related protein Rab-1B"/>
    <property type="match status" value="1"/>
</dbReference>
<evidence type="ECO:0000256" key="7">
    <source>
        <dbReference type="PROSITE-ProRule" id="PRU00175"/>
    </source>
</evidence>
<keyword evidence="6" id="KW-0342">GTP-binding</keyword>
<dbReference type="InterPro" id="IPR001841">
    <property type="entry name" value="Znf_RING"/>
</dbReference>
<dbReference type="InterPro" id="IPR001806">
    <property type="entry name" value="Small_GTPase"/>
</dbReference>
<dbReference type="AlphaFoldDB" id="A0A6P4YU42"/>
<keyword evidence="9" id="KW-1185">Reference proteome</keyword>
<dbReference type="Gene3D" id="3.40.50.300">
    <property type="entry name" value="P-loop containing nucleotide triphosphate hydrolases"/>
    <property type="match status" value="1"/>
</dbReference>
<dbReference type="PROSITE" id="PS00518">
    <property type="entry name" value="ZF_RING_1"/>
    <property type="match status" value="1"/>
</dbReference>
<keyword evidence="4 7" id="KW-0863">Zinc-finger</keyword>
<dbReference type="SMART" id="SM00184">
    <property type="entry name" value="RING"/>
    <property type="match status" value="1"/>
</dbReference>
<gene>
    <name evidence="10" type="primary">LOC109470692</name>
</gene>
<dbReference type="CDD" id="cd16449">
    <property type="entry name" value="RING-HC"/>
    <property type="match status" value="1"/>
</dbReference>
<evidence type="ECO:0000256" key="1">
    <source>
        <dbReference type="ARBA" id="ARBA00006270"/>
    </source>
</evidence>
<dbReference type="PROSITE" id="PS51419">
    <property type="entry name" value="RAB"/>
    <property type="match status" value="1"/>
</dbReference>
<keyword evidence="5" id="KW-0862">Zinc</keyword>
<dbReference type="PANTHER" id="PTHR47981:SF20">
    <property type="entry name" value="RAS-RELATED PROTEIN RAB-7A"/>
    <property type="match status" value="1"/>
</dbReference>
<evidence type="ECO:0000256" key="4">
    <source>
        <dbReference type="ARBA" id="ARBA00022771"/>
    </source>
</evidence>
<dbReference type="GO" id="GO:0090385">
    <property type="term" value="P:phagosome-lysosome fusion"/>
    <property type="evidence" value="ECO:0007669"/>
    <property type="project" value="TreeGrafter"/>
</dbReference>
<dbReference type="PROSITE" id="PS50089">
    <property type="entry name" value="ZF_RING_2"/>
    <property type="match status" value="1"/>
</dbReference>
<dbReference type="Proteomes" id="UP000515135">
    <property type="component" value="Unplaced"/>
</dbReference>
<dbReference type="SUPFAM" id="SSF52540">
    <property type="entry name" value="P-loop containing nucleoside triphosphate hydrolases"/>
    <property type="match status" value="1"/>
</dbReference>
<dbReference type="GO" id="GO:0003924">
    <property type="term" value="F:GTPase activity"/>
    <property type="evidence" value="ECO:0007669"/>
    <property type="project" value="InterPro"/>
</dbReference>
<dbReference type="KEGG" id="bbel:109470692"/>
<dbReference type="CDD" id="cd00154">
    <property type="entry name" value="Rab"/>
    <property type="match status" value="1"/>
</dbReference>
<dbReference type="InterPro" id="IPR005225">
    <property type="entry name" value="Small_GTP-bd"/>
</dbReference>
<dbReference type="GeneID" id="109470692"/>